<name>E5Y1Z1_BILW3</name>
<keyword evidence="2" id="KW-0489">Methyltransferase</keyword>
<proteinExistence type="predicted"/>
<dbReference type="AlphaFoldDB" id="E5Y1Z1"/>
<dbReference type="InterPro" id="IPR029063">
    <property type="entry name" value="SAM-dependent_MTases_sf"/>
</dbReference>
<evidence type="ECO:0000259" key="1">
    <source>
        <dbReference type="Pfam" id="PF13649"/>
    </source>
</evidence>
<gene>
    <name evidence="2" type="ORF">HMPREF0179_00200</name>
</gene>
<protein>
    <submittedName>
        <fullName evidence="2">tRNA (Cmo5U34)-methyltransferase</fullName>
    </submittedName>
</protein>
<sequence length="244" mass="26891">MFVSILRGARRVTGEAAGRKTGLNSVMIGAEQDKRQDWTFQGFAPQFDAHVREQLPWYGMATESVALIARHYIPRRGLVYDLGASTGNVGRALAPTLTERNARLVAIDEVPDMVKVYNGPGRAVMADVARYPYKPFDVAVCFLVLMFLPVPERRRLLATLRGKVKPGGAIIVVDKEESPGGYPATVLSRLTWDCKLRQGAEPGAVMRKELSLSGVQRPLYRGELGPDAVEVFRFGDFAGWLIEG</sequence>
<dbReference type="Gene3D" id="3.40.50.150">
    <property type="entry name" value="Vaccinia Virus protein VP39"/>
    <property type="match status" value="1"/>
</dbReference>
<dbReference type="eggNOG" id="COG2226">
    <property type="taxonomic scope" value="Bacteria"/>
</dbReference>
<dbReference type="InterPro" id="IPR041698">
    <property type="entry name" value="Methyltransf_25"/>
</dbReference>
<keyword evidence="2" id="KW-0808">Transferase</keyword>
<reference evidence="2 3" key="1">
    <citation type="submission" date="2010-10" db="EMBL/GenBank/DDBJ databases">
        <authorList>
            <consortium name="The Broad Institute Genome Sequencing Platform"/>
            <person name="Ward D."/>
            <person name="Earl A."/>
            <person name="Feldgarden M."/>
            <person name="Young S.K."/>
            <person name="Gargeya S."/>
            <person name="Zeng Q."/>
            <person name="Alvarado L."/>
            <person name="Berlin A."/>
            <person name="Bochicchio J."/>
            <person name="Chapman S.B."/>
            <person name="Chen Z."/>
            <person name="Freedman E."/>
            <person name="Gellesch M."/>
            <person name="Goldberg J."/>
            <person name="Griggs A."/>
            <person name="Gujja S."/>
            <person name="Heilman E."/>
            <person name="Heiman D."/>
            <person name="Howarth C."/>
            <person name="Mehta T."/>
            <person name="Neiman D."/>
            <person name="Pearson M."/>
            <person name="Roberts A."/>
            <person name="Saif S."/>
            <person name="Shea T."/>
            <person name="Shenoy N."/>
            <person name="Sisk P."/>
            <person name="Stolte C."/>
            <person name="Sykes S."/>
            <person name="White J."/>
            <person name="Yandava C."/>
            <person name="Allen-Vercoe E."/>
            <person name="Sibley C."/>
            <person name="Ambrose C.E."/>
            <person name="Strauss J."/>
            <person name="Daigneault M."/>
            <person name="Haas B."/>
            <person name="Nusbaum C."/>
            <person name="Birren B."/>
        </authorList>
    </citation>
    <scope>NUCLEOTIDE SEQUENCE [LARGE SCALE GENOMIC DNA]</scope>
    <source>
        <strain evidence="2 3">3_1_6</strain>
    </source>
</reference>
<dbReference type="SUPFAM" id="SSF53335">
    <property type="entry name" value="S-adenosyl-L-methionine-dependent methyltransferases"/>
    <property type="match status" value="1"/>
</dbReference>
<accession>E5Y1Z1</accession>
<evidence type="ECO:0000313" key="3">
    <source>
        <dbReference type="Proteomes" id="UP000006034"/>
    </source>
</evidence>
<dbReference type="Pfam" id="PF13649">
    <property type="entry name" value="Methyltransf_25"/>
    <property type="match status" value="1"/>
</dbReference>
<reference evidence="2 3" key="2">
    <citation type="submission" date="2013-04" db="EMBL/GenBank/DDBJ databases">
        <title>The Genome Sequence of Bilophila wadsworthia 3_1_6.</title>
        <authorList>
            <consortium name="The Broad Institute Genomics Platform"/>
            <person name="Earl A."/>
            <person name="Ward D."/>
            <person name="Feldgarden M."/>
            <person name="Gevers D."/>
            <person name="Sibley C."/>
            <person name="Strauss J."/>
            <person name="Allen-Vercoe E."/>
            <person name="Walker B."/>
            <person name="Young S."/>
            <person name="Zeng Q."/>
            <person name="Gargeya S."/>
            <person name="Fitzgerald M."/>
            <person name="Haas B."/>
            <person name="Abouelleil A."/>
            <person name="Allen A.W."/>
            <person name="Alvarado L."/>
            <person name="Arachchi H.M."/>
            <person name="Berlin A.M."/>
            <person name="Chapman S.B."/>
            <person name="Gainer-Dewar J."/>
            <person name="Goldberg J."/>
            <person name="Griggs A."/>
            <person name="Gujja S."/>
            <person name="Hansen M."/>
            <person name="Howarth C."/>
            <person name="Imamovic A."/>
            <person name="Ireland A."/>
            <person name="Larimer J."/>
            <person name="McCowan C."/>
            <person name="Murphy C."/>
            <person name="Pearson M."/>
            <person name="Poon T.W."/>
            <person name="Priest M."/>
            <person name="Roberts A."/>
            <person name="Saif S."/>
            <person name="Shea T."/>
            <person name="Sisk P."/>
            <person name="Sykes S."/>
            <person name="Wortman J."/>
            <person name="Nusbaum C."/>
            <person name="Birren B."/>
        </authorList>
    </citation>
    <scope>NUCLEOTIDE SEQUENCE [LARGE SCALE GENOMIC DNA]</scope>
    <source>
        <strain evidence="2 3">3_1_6</strain>
    </source>
</reference>
<dbReference type="GO" id="GO:0008168">
    <property type="term" value="F:methyltransferase activity"/>
    <property type="evidence" value="ECO:0007669"/>
    <property type="project" value="UniProtKB-KW"/>
</dbReference>
<dbReference type="Proteomes" id="UP000006034">
    <property type="component" value="Unassembled WGS sequence"/>
</dbReference>
<dbReference type="GO" id="GO:0032259">
    <property type="term" value="P:methylation"/>
    <property type="evidence" value="ECO:0007669"/>
    <property type="project" value="UniProtKB-KW"/>
</dbReference>
<dbReference type="HOGENOM" id="CLU_078475_1_0_7"/>
<keyword evidence="3" id="KW-1185">Reference proteome</keyword>
<evidence type="ECO:0000313" key="2">
    <source>
        <dbReference type="EMBL" id="EFV46018.2"/>
    </source>
</evidence>
<feature type="domain" description="Methyltransferase" evidence="1">
    <location>
        <begin position="79"/>
        <end position="168"/>
    </location>
</feature>
<dbReference type="CDD" id="cd02440">
    <property type="entry name" value="AdoMet_MTases"/>
    <property type="match status" value="1"/>
</dbReference>
<dbReference type="STRING" id="563192.HMPREF0179_00200"/>
<comment type="caution">
    <text evidence="2">The sequence shown here is derived from an EMBL/GenBank/DDBJ whole genome shotgun (WGS) entry which is preliminary data.</text>
</comment>
<dbReference type="EMBL" id="ADCP02000002">
    <property type="protein sequence ID" value="EFV46018.2"/>
    <property type="molecule type" value="Genomic_DNA"/>
</dbReference>
<organism evidence="2 3">
    <name type="scientific">Bilophila wadsworthia (strain 3_1_6)</name>
    <dbReference type="NCBI Taxonomy" id="563192"/>
    <lineage>
        <taxon>Bacteria</taxon>
        <taxon>Pseudomonadati</taxon>
        <taxon>Thermodesulfobacteriota</taxon>
        <taxon>Desulfovibrionia</taxon>
        <taxon>Desulfovibrionales</taxon>
        <taxon>Desulfovibrionaceae</taxon>
        <taxon>Bilophila</taxon>
    </lineage>
</organism>